<reference evidence="3 4" key="1">
    <citation type="submission" date="2019-08" db="EMBL/GenBank/DDBJ databases">
        <authorList>
            <person name="Peeters C."/>
        </authorList>
    </citation>
    <scope>NUCLEOTIDE SEQUENCE [LARGE SCALE GENOMIC DNA]</scope>
    <source>
        <strain evidence="3 4">LMG 31118</strain>
    </source>
</reference>
<dbReference type="PANTHER" id="PTHR21198">
    <property type="entry name" value="GLUTAMATE RACEMASE"/>
    <property type="match status" value="1"/>
</dbReference>
<dbReference type="AlphaFoldDB" id="A0A5E4ZJ52"/>
<dbReference type="Gene3D" id="3.40.50.1860">
    <property type="match status" value="2"/>
</dbReference>
<evidence type="ECO:0000256" key="2">
    <source>
        <dbReference type="ARBA" id="ARBA00023235"/>
    </source>
</evidence>
<dbReference type="PANTHER" id="PTHR21198:SF7">
    <property type="entry name" value="ASPARTATE-GLUTAMATE RACEMASE FAMILY"/>
    <property type="match status" value="1"/>
</dbReference>
<dbReference type="OrthoDB" id="9803739at2"/>
<dbReference type="RefSeq" id="WP_150622294.1">
    <property type="nucleotide sequence ID" value="NZ_CABPSQ010000001.1"/>
</dbReference>
<keyword evidence="4" id="KW-1185">Reference proteome</keyword>
<dbReference type="InterPro" id="IPR001920">
    <property type="entry name" value="Asp/Glu_race"/>
</dbReference>
<evidence type="ECO:0000256" key="1">
    <source>
        <dbReference type="ARBA" id="ARBA00007847"/>
    </source>
</evidence>
<comment type="similarity">
    <text evidence="1">Belongs to the aspartate/glutamate racemases family.</text>
</comment>
<dbReference type="EMBL" id="CABPSQ010000001">
    <property type="protein sequence ID" value="VVE60542.1"/>
    <property type="molecule type" value="Genomic_DNA"/>
</dbReference>
<organism evidence="3 4">
    <name type="scientific">Pandoraea captiosa</name>
    <dbReference type="NCBI Taxonomy" id="2508302"/>
    <lineage>
        <taxon>Bacteria</taxon>
        <taxon>Pseudomonadati</taxon>
        <taxon>Pseudomonadota</taxon>
        <taxon>Betaproteobacteria</taxon>
        <taxon>Burkholderiales</taxon>
        <taxon>Burkholderiaceae</taxon>
        <taxon>Pandoraea</taxon>
    </lineage>
</organism>
<dbReference type="NCBIfam" id="TIGR00035">
    <property type="entry name" value="asp_race"/>
    <property type="match status" value="1"/>
</dbReference>
<dbReference type="GO" id="GO:0047661">
    <property type="term" value="F:amino-acid racemase activity"/>
    <property type="evidence" value="ECO:0007669"/>
    <property type="project" value="InterPro"/>
</dbReference>
<proteinExistence type="inferred from homology"/>
<dbReference type="SUPFAM" id="SSF53681">
    <property type="entry name" value="Aspartate/glutamate racemase"/>
    <property type="match status" value="2"/>
</dbReference>
<dbReference type="InterPro" id="IPR015942">
    <property type="entry name" value="Asp/Glu/hydantoin_racemase"/>
</dbReference>
<dbReference type="Pfam" id="PF01177">
    <property type="entry name" value="Asp_Glu_race"/>
    <property type="match status" value="1"/>
</dbReference>
<accession>A0A5E4ZJ52</accession>
<evidence type="ECO:0000313" key="4">
    <source>
        <dbReference type="Proteomes" id="UP000414136"/>
    </source>
</evidence>
<evidence type="ECO:0000313" key="3">
    <source>
        <dbReference type="EMBL" id="VVE60542.1"/>
    </source>
</evidence>
<dbReference type="Proteomes" id="UP000414136">
    <property type="component" value="Unassembled WGS sequence"/>
</dbReference>
<dbReference type="InterPro" id="IPR004380">
    <property type="entry name" value="Asp_race"/>
</dbReference>
<keyword evidence="2" id="KW-0413">Isomerase</keyword>
<name>A0A5E4ZJ52_9BURK</name>
<sequence>MRTIGLIGGMSWQSSAEYYRIINQAVQSRLGPLRSAQTLMHSVDFGPIERAQHEGRWHDAGVLLAEAARHLQAGGAQCVVLCTNTMHKLAAQIEAAVTVPFIHIADPVGEAARAARIERIGLLGTAFTMEQDFMKARLRQTFGLDVIVPEPQDREIVHRIIYDELCVGVIREASRDAYRKIMAKLASAGAQAIVLGCTEITLLVNAGDSALPLLDTTTLHALAAVEFALQDSDDAPTEPVR</sequence>
<gene>
    <name evidence="3" type="ORF">PCA31118_00269</name>
</gene>
<protein>
    <submittedName>
        <fullName evidence="3">Aspartate/glutamate racemase</fullName>
    </submittedName>
</protein>